<dbReference type="Gene3D" id="2.40.260.10">
    <property type="entry name" value="Sortase"/>
    <property type="match status" value="1"/>
</dbReference>
<dbReference type="CDD" id="cd05829">
    <property type="entry name" value="Sortase_F"/>
    <property type="match status" value="1"/>
</dbReference>
<dbReference type="Pfam" id="PF04203">
    <property type="entry name" value="Sortase"/>
    <property type="match status" value="1"/>
</dbReference>
<keyword evidence="3" id="KW-1185">Reference proteome</keyword>
<evidence type="ECO:0000313" key="2">
    <source>
        <dbReference type="EMBL" id="MDF3298845.1"/>
    </source>
</evidence>
<dbReference type="SUPFAM" id="SSF63817">
    <property type="entry name" value="Sortase"/>
    <property type="match status" value="1"/>
</dbReference>
<comment type="caution">
    <text evidence="2">The sequence shown here is derived from an EMBL/GenBank/DDBJ whole genome shotgun (WGS) entry which is preliminary data.</text>
</comment>
<dbReference type="NCBIfam" id="NF033748">
    <property type="entry name" value="class_F_sortase"/>
    <property type="match status" value="1"/>
</dbReference>
<gene>
    <name evidence="2" type="ORF">P3H78_09405</name>
</gene>
<name>A0ABT6A2G6_9ACTN</name>
<accession>A0ABT6A2G6</accession>
<dbReference type="InterPro" id="IPR005754">
    <property type="entry name" value="Sortase"/>
</dbReference>
<dbReference type="EMBL" id="JARJBB010000004">
    <property type="protein sequence ID" value="MDF3298845.1"/>
    <property type="molecule type" value="Genomic_DNA"/>
</dbReference>
<evidence type="ECO:0000313" key="3">
    <source>
        <dbReference type="Proteomes" id="UP001221150"/>
    </source>
</evidence>
<dbReference type="InterPro" id="IPR042001">
    <property type="entry name" value="Sortase_F"/>
</dbReference>
<evidence type="ECO:0000256" key="1">
    <source>
        <dbReference type="ARBA" id="ARBA00022801"/>
    </source>
</evidence>
<reference evidence="2 3" key="1">
    <citation type="submission" date="2023-03" db="EMBL/GenBank/DDBJ databases">
        <title>Draft genome sequence of Streptomyces sp. K1PA1 isolated from peat swamp forest in Thailand.</title>
        <authorList>
            <person name="Klaysubun C."/>
            <person name="Duangmal K."/>
        </authorList>
    </citation>
    <scope>NUCLEOTIDE SEQUENCE [LARGE SCALE GENOMIC DNA]</scope>
    <source>
        <strain evidence="2 3">K1PA1</strain>
    </source>
</reference>
<dbReference type="Proteomes" id="UP001221150">
    <property type="component" value="Unassembled WGS sequence"/>
</dbReference>
<dbReference type="InterPro" id="IPR023365">
    <property type="entry name" value="Sortase_dom-sf"/>
</dbReference>
<organism evidence="2 3">
    <name type="scientific">Streptomyces tropicalis</name>
    <dbReference type="NCBI Taxonomy" id="3034234"/>
    <lineage>
        <taxon>Bacteria</taxon>
        <taxon>Bacillati</taxon>
        <taxon>Actinomycetota</taxon>
        <taxon>Actinomycetes</taxon>
        <taxon>Kitasatosporales</taxon>
        <taxon>Streptomycetaceae</taxon>
        <taxon>Streptomyces</taxon>
    </lineage>
</organism>
<protein>
    <submittedName>
        <fullName evidence="2">Class F sortase</fullName>
    </submittedName>
</protein>
<sequence length="204" mass="21570">MGLGALLIHQSLGLPAESIGRPTHTTRTHQIQSAPAPVISAQPDHDDKALKRSAPMRLSIPSIGVSAPFTKIGLAASGQLEAPPLDDTNLVGWFKGGASPGERGSAIVVGHVDTKTGPAVFANLYKLEAGDTIDITREDGSVAHFKIDSSDTFSKADFPDEEVYSDTPTPELRLITCGGTFNRTTKDYEANLVVFAHLVARPGD</sequence>
<keyword evidence="1" id="KW-0378">Hydrolase</keyword>
<proteinExistence type="predicted"/>